<evidence type="ECO:0000256" key="6">
    <source>
        <dbReference type="ARBA" id="ARBA00023125"/>
    </source>
</evidence>
<keyword evidence="10" id="KW-1185">Reference proteome</keyword>
<protein>
    <submittedName>
        <fullName evidence="11">LOW QUALITY PROTEIN: endonuclease MutS2</fullName>
    </submittedName>
</protein>
<sequence>MLLSPVLLCNTISIAASPRRSYPQSTIRACISQFQLRHGGAPTPKSAVVSDSLRLLEWDKVCDAVSSFAGTPLGLEATKERLWSVDLSYEQSLRLLEETTAAVEMIKYGNSGLDFSGIDVVLVKSAIYRASRGIPIDGMEARAVVSLIEFSETLQIVVKTAVKEDADWFNRFMPLTQMILDFAISGPFVKAVQQVIDEDGSVKDSASTELKRARDQVRVLERKLYQLMDKLTRNEKNEASSLEMCNVNGRWCLKTMDAQYAQIDGLLLSSFCCGSDVGGLIEPLAAVSLNDELQNAMASTAKAEEEVLSRLTDKMLAELDAIQLLVQTIIDLDAIFARAKFSIAYGGSCPDLFIPGDEKQRGINKGKPSNERASRKALSSGLPQKEWKLYMPQAHHPLLIRKHHENLNKARKDVANVYADIRRRRLQGKMDDNMDSILSSMKLKVAALEKNLPVPVDFMIPLETGVLVITGPNTGGKTISIKTVGLASLMAKTGLYVLASDPVKIPWFDAIYADIGDEQSLTQSLSTFSGHLRQISAIRSQSSNKSLVLLDEVGAGTNPLEGAALGMSLLESFAAEGSYLTVATTHHGELKTLKYSNHVFENASVEFDEDSLRPTYKILWGVPGRSNAINIAERLGMPSNILDNARKLHGADSAEINQIILDMERCKQDFRQGLEEAQHYLMLCRKLQESLSMARQRVTAHNISEQRKKMKAISNIAAVARSTLRNKLQHFRESALAQKSSQNTAADNSSSHVETREQSSSTYNSTQNNPIFEN</sequence>
<dbReference type="Proteomes" id="UP001515500">
    <property type="component" value="Unplaced"/>
</dbReference>
<dbReference type="GO" id="GO:0045910">
    <property type="term" value="P:negative regulation of DNA recombination"/>
    <property type="evidence" value="ECO:0007669"/>
    <property type="project" value="InterPro"/>
</dbReference>
<keyword evidence="6" id="KW-0238">DNA-binding</keyword>
<dbReference type="AlphaFoldDB" id="A0AB40AX07"/>
<dbReference type="PIRSF" id="PIRSF005814">
    <property type="entry name" value="MutS_YshD"/>
    <property type="match status" value="1"/>
</dbReference>
<dbReference type="GO" id="GO:0019843">
    <property type="term" value="F:rRNA binding"/>
    <property type="evidence" value="ECO:0007669"/>
    <property type="project" value="UniProtKB-KW"/>
</dbReference>
<feature type="coiled-coil region" evidence="7">
    <location>
        <begin position="203"/>
        <end position="230"/>
    </location>
</feature>
<feature type="domain" description="DNA mismatch repair proteins mutS family" evidence="9">
    <location>
        <begin position="546"/>
        <end position="562"/>
    </location>
</feature>
<keyword evidence="4" id="KW-0067">ATP-binding</keyword>
<dbReference type="InterPro" id="IPR027417">
    <property type="entry name" value="P-loop_NTPase"/>
</dbReference>
<evidence type="ECO:0000313" key="10">
    <source>
        <dbReference type="Proteomes" id="UP001515500"/>
    </source>
</evidence>
<keyword evidence="3" id="KW-0378">Hydrolase</keyword>
<dbReference type="Pfam" id="PF00488">
    <property type="entry name" value="MutS_V"/>
    <property type="match status" value="1"/>
</dbReference>
<feature type="region of interest" description="Disordered" evidence="8">
    <location>
        <begin position="734"/>
        <end position="774"/>
    </location>
</feature>
<dbReference type="PROSITE" id="PS00486">
    <property type="entry name" value="DNA_MISMATCH_REPAIR_2"/>
    <property type="match status" value="1"/>
</dbReference>
<keyword evidence="1" id="KW-0699">rRNA-binding</keyword>
<evidence type="ECO:0000256" key="5">
    <source>
        <dbReference type="ARBA" id="ARBA00022884"/>
    </source>
</evidence>
<keyword evidence="2" id="KW-0547">Nucleotide-binding</keyword>
<reference evidence="11" key="1">
    <citation type="submission" date="2025-08" db="UniProtKB">
        <authorList>
            <consortium name="RefSeq"/>
        </authorList>
    </citation>
    <scope>IDENTIFICATION</scope>
</reference>
<dbReference type="SUPFAM" id="SSF48334">
    <property type="entry name" value="DNA repair protein MutS, domain III"/>
    <property type="match status" value="1"/>
</dbReference>
<keyword evidence="5" id="KW-0694">RNA-binding</keyword>
<name>A0AB40AX07_DIOCR</name>
<dbReference type="InterPro" id="IPR036187">
    <property type="entry name" value="DNA_mismatch_repair_MutS_sf"/>
</dbReference>
<dbReference type="InterPro" id="IPR005747">
    <property type="entry name" value="MutS2"/>
</dbReference>
<evidence type="ECO:0000256" key="2">
    <source>
        <dbReference type="ARBA" id="ARBA00022741"/>
    </source>
</evidence>
<organism evidence="10 11">
    <name type="scientific">Dioscorea cayennensis subsp. rotundata</name>
    <name type="common">White Guinea yam</name>
    <name type="synonym">Dioscorea rotundata</name>
    <dbReference type="NCBI Taxonomy" id="55577"/>
    <lineage>
        <taxon>Eukaryota</taxon>
        <taxon>Viridiplantae</taxon>
        <taxon>Streptophyta</taxon>
        <taxon>Embryophyta</taxon>
        <taxon>Tracheophyta</taxon>
        <taxon>Spermatophyta</taxon>
        <taxon>Magnoliopsida</taxon>
        <taxon>Liliopsida</taxon>
        <taxon>Dioscoreales</taxon>
        <taxon>Dioscoreaceae</taxon>
        <taxon>Dioscorea</taxon>
    </lineage>
</organism>
<dbReference type="RefSeq" id="XP_039119269.1">
    <property type="nucleotide sequence ID" value="XM_039263335.1"/>
</dbReference>
<gene>
    <name evidence="11" type="primary">LOC120255528</name>
</gene>
<feature type="compositionally biased region" description="Polar residues" evidence="8">
    <location>
        <begin position="737"/>
        <end position="752"/>
    </location>
</feature>
<dbReference type="InterPro" id="IPR000432">
    <property type="entry name" value="DNA_mismatch_repair_MutS_C"/>
</dbReference>
<dbReference type="Gene3D" id="3.40.50.300">
    <property type="entry name" value="P-loop containing nucleotide triphosphate hydrolases"/>
    <property type="match status" value="1"/>
</dbReference>
<accession>A0AB40AX07</accession>
<keyword evidence="11" id="KW-0540">Nuclease</keyword>
<feature type="compositionally biased region" description="Low complexity" evidence="8">
    <location>
        <begin position="758"/>
        <end position="774"/>
    </location>
</feature>
<dbReference type="SMART" id="SM00534">
    <property type="entry name" value="MUTSac"/>
    <property type="match status" value="1"/>
</dbReference>
<dbReference type="GO" id="GO:0005524">
    <property type="term" value="F:ATP binding"/>
    <property type="evidence" value="ECO:0007669"/>
    <property type="project" value="UniProtKB-KW"/>
</dbReference>
<dbReference type="InterPro" id="IPR045076">
    <property type="entry name" value="MutS"/>
</dbReference>
<dbReference type="SMART" id="SM00533">
    <property type="entry name" value="MUTSd"/>
    <property type="match status" value="1"/>
</dbReference>
<proteinExistence type="predicted"/>
<dbReference type="GO" id="GO:0016887">
    <property type="term" value="F:ATP hydrolysis activity"/>
    <property type="evidence" value="ECO:0007669"/>
    <property type="project" value="InterPro"/>
</dbReference>
<evidence type="ECO:0000256" key="8">
    <source>
        <dbReference type="SAM" id="MobiDB-lite"/>
    </source>
</evidence>
<evidence type="ECO:0000256" key="1">
    <source>
        <dbReference type="ARBA" id="ARBA00022730"/>
    </source>
</evidence>
<dbReference type="GO" id="GO:0004519">
    <property type="term" value="F:endonuclease activity"/>
    <property type="evidence" value="ECO:0007669"/>
    <property type="project" value="UniProtKB-KW"/>
</dbReference>
<keyword evidence="7" id="KW-0175">Coiled coil</keyword>
<dbReference type="SUPFAM" id="SSF52540">
    <property type="entry name" value="P-loop containing nucleoside triphosphate hydrolases"/>
    <property type="match status" value="1"/>
</dbReference>
<dbReference type="GO" id="GO:0030983">
    <property type="term" value="F:mismatched DNA binding"/>
    <property type="evidence" value="ECO:0007669"/>
    <property type="project" value="InterPro"/>
</dbReference>
<dbReference type="GO" id="GO:0006298">
    <property type="term" value="P:mismatch repair"/>
    <property type="evidence" value="ECO:0007669"/>
    <property type="project" value="InterPro"/>
</dbReference>
<evidence type="ECO:0000256" key="4">
    <source>
        <dbReference type="ARBA" id="ARBA00022840"/>
    </source>
</evidence>
<dbReference type="GeneID" id="120255528"/>
<evidence type="ECO:0000313" key="11">
    <source>
        <dbReference type="RefSeq" id="XP_039119269.1"/>
    </source>
</evidence>
<evidence type="ECO:0000256" key="7">
    <source>
        <dbReference type="SAM" id="Coils"/>
    </source>
</evidence>
<dbReference type="PANTHER" id="PTHR48466:SF2">
    <property type="entry name" value="OS10G0509000 PROTEIN"/>
    <property type="match status" value="1"/>
</dbReference>
<keyword evidence="11" id="KW-0255">Endonuclease</keyword>
<dbReference type="PANTHER" id="PTHR48466">
    <property type="entry name" value="OS10G0509000 PROTEIN-RELATED"/>
    <property type="match status" value="1"/>
</dbReference>
<evidence type="ECO:0000259" key="9">
    <source>
        <dbReference type="PROSITE" id="PS00486"/>
    </source>
</evidence>
<dbReference type="FunFam" id="3.40.50.300:FF:000830">
    <property type="entry name" value="Endonuclease MutS2"/>
    <property type="match status" value="1"/>
</dbReference>
<evidence type="ECO:0000256" key="3">
    <source>
        <dbReference type="ARBA" id="ARBA00022801"/>
    </source>
</evidence>
<feature type="region of interest" description="Disordered" evidence="8">
    <location>
        <begin position="356"/>
        <end position="378"/>
    </location>
</feature>
<dbReference type="GO" id="GO:0140664">
    <property type="term" value="F:ATP-dependent DNA damage sensor activity"/>
    <property type="evidence" value="ECO:0007669"/>
    <property type="project" value="InterPro"/>
</dbReference>
<dbReference type="InterPro" id="IPR007696">
    <property type="entry name" value="DNA_mismatch_repair_MutS_core"/>
</dbReference>